<proteinExistence type="predicted"/>
<organism evidence="1 2">
    <name type="scientific">Nakamurella aerolata</name>
    <dbReference type="NCBI Taxonomy" id="1656892"/>
    <lineage>
        <taxon>Bacteria</taxon>
        <taxon>Bacillati</taxon>
        <taxon>Actinomycetota</taxon>
        <taxon>Actinomycetes</taxon>
        <taxon>Nakamurellales</taxon>
        <taxon>Nakamurellaceae</taxon>
        <taxon>Nakamurella</taxon>
    </lineage>
</organism>
<comment type="caution">
    <text evidence="1">The sequence shown here is derived from an EMBL/GenBank/DDBJ whole genome shotgun (WGS) entry which is preliminary data.</text>
</comment>
<dbReference type="EMBL" id="JABEND010000001">
    <property type="protein sequence ID" value="NNG34323.1"/>
    <property type="molecule type" value="Genomic_DNA"/>
</dbReference>
<dbReference type="RefSeq" id="WP_171197979.1">
    <property type="nucleotide sequence ID" value="NZ_JABEND010000001.1"/>
</dbReference>
<reference evidence="1 2" key="1">
    <citation type="submission" date="2020-05" db="EMBL/GenBank/DDBJ databases">
        <title>Nakamurella sp. DB0629 isolated from air conditioner.</title>
        <authorList>
            <person name="Kim D.H."/>
            <person name="Kim D.-U."/>
        </authorList>
    </citation>
    <scope>NUCLEOTIDE SEQUENCE [LARGE SCALE GENOMIC DNA]</scope>
    <source>
        <strain evidence="1 2">DB0629</strain>
    </source>
</reference>
<evidence type="ECO:0000313" key="2">
    <source>
        <dbReference type="Proteomes" id="UP000562984"/>
    </source>
</evidence>
<gene>
    <name evidence="1" type="ORF">HKD39_01015</name>
</gene>
<accession>A0A849A4Q3</accession>
<dbReference type="AlphaFoldDB" id="A0A849A4Q3"/>
<keyword evidence="2" id="KW-1185">Reference proteome</keyword>
<sequence length="273" mass="26945">MLDCAATALTVWAAAYRAGVVPADAALDIATGFGLTAGVRRGSADPAPAAGTALGAETPWQAAGSPAPALTSPLLAELPGPGEAAAGAAELLPLLRAGRPALLLPRPGDVRGVPAGPAGTAALAAGAGVALPAVPATLLPGDGQWRVFTGIGNVPVPDPVTAREQLADAVHQATAVLTSADLGRDAATARREVFALQQQRAVPLPPAAAQRGVELLHRCGLVEAIVLVAADHGTSAVNLHQLRTADAALAPLADAARQARLAAVDLIVGGYSG</sequence>
<evidence type="ECO:0000313" key="1">
    <source>
        <dbReference type="EMBL" id="NNG34323.1"/>
    </source>
</evidence>
<dbReference type="Proteomes" id="UP000562984">
    <property type="component" value="Unassembled WGS sequence"/>
</dbReference>
<protein>
    <submittedName>
        <fullName evidence="1">Uncharacterized protein</fullName>
    </submittedName>
</protein>
<name>A0A849A4Q3_9ACTN</name>